<dbReference type="OrthoDB" id="287318at2"/>
<dbReference type="Pfam" id="PF01541">
    <property type="entry name" value="GIY-YIG"/>
    <property type="match status" value="1"/>
</dbReference>
<organism evidence="3 4">
    <name type="scientific">Geobacter argillaceus</name>
    <dbReference type="NCBI Taxonomy" id="345631"/>
    <lineage>
        <taxon>Bacteria</taxon>
        <taxon>Pseudomonadati</taxon>
        <taxon>Thermodesulfobacteriota</taxon>
        <taxon>Desulfuromonadia</taxon>
        <taxon>Geobacterales</taxon>
        <taxon>Geobacteraceae</taxon>
        <taxon>Geobacter</taxon>
    </lineage>
</organism>
<keyword evidence="3" id="KW-0378">Hydrolase</keyword>
<dbReference type="SUPFAM" id="SSF82771">
    <property type="entry name" value="GIY-YIG endonuclease"/>
    <property type="match status" value="1"/>
</dbReference>
<feature type="domain" description="GIY-YIG" evidence="2">
    <location>
        <begin position="3"/>
        <end position="78"/>
    </location>
</feature>
<reference evidence="3 4" key="1">
    <citation type="submission" date="2019-07" db="EMBL/GenBank/DDBJ databases">
        <title>Genomic Encyclopedia of Archaeal and Bacterial Type Strains, Phase II (KMG-II): from individual species to whole genera.</title>
        <authorList>
            <person name="Goeker M."/>
        </authorList>
    </citation>
    <scope>NUCLEOTIDE SEQUENCE [LARGE SCALE GENOMIC DNA]</scope>
    <source>
        <strain evidence="3 4">ATCC BAA-1139</strain>
    </source>
</reference>
<dbReference type="EMBL" id="VLLN01000009">
    <property type="protein sequence ID" value="TWJ19335.1"/>
    <property type="molecule type" value="Genomic_DNA"/>
</dbReference>
<evidence type="ECO:0000259" key="2">
    <source>
        <dbReference type="PROSITE" id="PS50164"/>
    </source>
</evidence>
<protein>
    <submittedName>
        <fullName evidence="3">Putative endonuclease</fullName>
    </submittedName>
</protein>
<keyword evidence="3" id="KW-0540">Nuclease</keyword>
<dbReference type="Gene3D" id="3.40.1440.10">
    <property type="entry name" value="GIY-YIG endonuclease"/>
    <property type="match status" value="1"/>
</dbReference>
<dbReference type="Proteomes" id="UP000319449">
    <property type="component" value="Unassembled WGS sequence"/>
</dbReference>
<dbReference type="InterPro" id="IPR000305">
    <property type="entry name" value="GIY-YIG_endonuc"/>
</dbReference>
<dbReference type="PANTHER" id="PTHR34477">
    <property type="entry name" value="UPF0213 PROTEIN YHBQ"/>
    <property type="match status" value="1"/>
</dbReference>
<name>A0A562VN58_9BACT</name>
<dbReference type="PROSITE" id="PS50164">
    <property type="entry name" value="GIY_YIG"/>
    <property type="match status" value="1"/>
</dbReference>
<evidence type="ECO:0000256" key="1">
    <source>
        <dbReference type="ARBA" id="ARBA00007435"/>
    </source>
</evidence>
<dbReference type="PANTHER" id="PTHR34477:SF1">
    <property type="entry name" value="UPF0213 PROTEIN YHBQ"/>
    <property type="match status" value="1"/>
</dbReference>
<dbReference type="CDD" id="cd10456">
    <property type="entry name" value="GIY-YIG_UPF0213"/>
    <property type="match status" value="1"/>
</dbReference>
<gene>
    <name evidence="3" type="ORF">JN12_01748</name>
</gene>
<dbReference type="GO" id="GO:0004519">
    <property type="term" value="F:endonuclease activity"/>
    <property type="evidence" value="ECO:0007669"/>
    <property type="project" value="UniProtKB-KW"/>
</dbReference>
<dbReference type="AlphaFoldDB" id="A0A562VN58"/>
<comment type="caution">
    <text evidence="3">The sequence shown here is derived from an EMBL/GenBank/DDBJ whole genome shotgun (WGS) entry which is preliminary data.</text>
</comment>
<dbReference type="InterPro" id="IPR050190">
    <property type="entry name" value="UPF0213_domain"/>
</dbReference>
<dbReference type="InterPro" id="IPR035901">
    <property type="entry name" value="GIY-YIG_endonuc_sf"/>
</dbReference>
<proteinExistence type="inferred from homology"/>
<sequence>MTSNWQVYIILCSDNSLYTGITTDIDRRFRQHAAGKGAKYFRARQPLRVVYLETGHSRSSAARRETRIKAMSRADKALLVSQQTT</sequence>
<comment type="similarity">
    <text evidence="1">Belongs to the UPF0213 family.</text>
</comment>
<dbReference type="RefSeq" id="WP_145021352.1">
    <property type="nucleotide sequence ID" value="NZ_VLLN01000009.1"/>
</dbReference>
<evidence type="ECO:0000313" key="3">
    <source>
        <dbReference type="EMBL" id="TWJ19335.1"/>
    </source>
</evidence>
<keyword evidence="4" id="KW-1185">Reference proteome</keyword>
<accession>A0A562VN58</accession>
<evidence type="ECO:0000313" key="4">
    <source>
        <dbReference type="Proteomes" id="UP000319449"/>
    </source>
</evidence>
<keyword evidence="3" id="KW-0255">Endonuclease</keyword>